<protein>
    <submittedName>
        <fullName evidence="1">Uncharacterized protein</fullName>
    </submittedName>
</protein>
<sequence>MSRSSQALGGYFTLQGEILVLPPSGQSFSFTRSVRGTVPRAFGSQRSQRQTRRCAKAVLPLPTQKQRVTSRTDWLTTDVEVSHPDPNSASELHIPIIHIGLRRFRHGDTT</sequence>
<organism evidence="1 2">
    <name type="scientific">Lactarius akahatsu</name>
    <dbReference type="NCBI Taxonomy" id="416441"/>
    <lineage>
        <taxon>Eukaryota</taxon>
        <taxon>Fungi</taxon>
        <taxon>Dikarya</taxon>
        <taxon>Basidiomycota</taxon>
        <taxon>Agaricomycotina</taxon>
        <taxon>Agaricomycetes</taxon>
        <taxon>Russulales</taxon>
        <taxon>Russulaceae</taxon>
        <taxon>Lactarius</taxon>
    </lineage>
</organism>
<dbReference type="AlphaFoldDB" id="A0AAD4LE50"/>
<dbReference type="Proteomes" id="UP001201163">
    <property type="component" value="Unassembled WGS sequence"/>
</dbReference>
<evidence type="ECO:0000313" key="2">
    <source>
        <dbReference type="Proteomes" id="UP001201163"/>
    </source>
</evidence>
<keyword evidence="2" id="KW-1185">Reference proteome</keyword>
<name>A0AAD4LE50_9AGAM</name>
<proteinExistence type="predicted"/>
<evidence type="ECO:0000313" key="1">
    <source>
        <dbReference type="EMBL" id="KAH8989079.1"/>
    </source>
</evidence>
<gene>
    <name evidence="1" type="ORF">EDB92DRAFT_896778</name>
</gene>
<accession>A0AAD4LE50</accession>
<comment type="caution">
    <text evidence="1">The sequence shown here is derived from an EMBL/GenBank/DDBJ whole genome shotgun (WGS) entry which is preliminary data.</text>
</comment>
<dbReference type="EMBL" id="JAKELL010000039">
    <property type="protein sequence ID" value="KAH8989079.1"/>
    <property type="molecule type" value="Genomic_DNA"/>
</dbReference>
<reference evidence="1" key="1">
    <citation type="submission" date="2022-01" db="EMBL/GenBank/DDBJ databases">
        <title>Comparative genomics reveals a dynamic genome evolution in the ectomycorrhizal milk-cap (Lactarius) mushrooms.</title>
        <authorList>
            <consortium name="DOE Joint Genome Institute"/>
            <person name="Lebreton A."/>
            <person name="Tang N."/>
            <person name="Kuo A."/>
            <person name="LaButti K."/>
            <person name="Drula E."/>
            <person name="Barry K."/>
            <person name="Clum A."/>
            <person name="Lipzen A."/>
            <person name="Mousain D."/>
            <person name="Ng V."/>
            <person name="Wang R."/>
            <person name="Wang X."/>
            <person name="Dai Y."/>
            <person name="Henrissat B."/>
            <person name="Grigoriev I.V."/>
            <person name="Guerin-Laguette A."/>
            <person name="Yu F."/>
            <person name="Martin F.M."/>
        </authorList>
    </citation>
    <scope>NUCLEOTIDE SEQUENCE</scope>
    <source>
        <strain evidence="1">QP</strain>
    </source>
</reference>